<protein>
    <submittedName>
        <fullName evidence="2">OsmC-like protein</fullName>
    </submittedName>
</protein>
<dbReference type="PANTHER" id="PTHR34352">
    <property type="entry name" value="PROTEIN YHFA"/>
    <property type="match status" value="1"/>
</dbReference>
<evidence type="ECO:0000313" key="3">
    <source>
        <dbReference type="Proteomes" id="UP000018004"/>
    </source>
</evidence>
<dbReference type="SUPFAM" id="SSF82784">
    <property type="entry name" value="OsmC-like"/>
    <property type="match status" value="1"/>
</dbReference>
<dbReference type="OrthoDB" id="9804010at2"/>
<dbReference type="RefSeq" id="WP_023577975.1">
    <property type="nucleotide sequence ID" value="NZ_AVGG01000001.1"/>
</dbReference>
<feature type="region of interest" description="Disordered" evidence="1">
    <location>
        <begin position="18"/>
        <end position="41"/>
    </location>
</feature>
<dbReference type="AlphaFoldDB" id="V6SZG2"/>
<sequence>MDTHKVITSWKGKMKFESDNPSGDIITMDSGPDNGGEGSGLRPKAMMLSSLAGCTGLDVASLIEKMKLDVEDFRIDTEGDLTEEHPKTYHTVRVDYHFYGKNLDEKKLERAVNLSVDKYCGVMVMFRQFSKVETNIHYHHTK</sequence>
<dbReference type="eggNOG" id="COG1765">
    <property type="taxonomic scope" value="Bacteria"/>
</dbReference>
<dbReference type="Proteomes" id="UP000018004">
    <property type="component" value="Unassembled WGS sequence"/>
</dbReference>
<accession>V6SZG2</accession>
<comment type="caution">
    <text evidence="2">The sequence shown here is derived from an EMBL/GenBank/DDBJ whole genome shotgun (WGS) entry which is preliminary data.</text>
</comment>
<evidence type="ECO:0000313" key="2">
    <source>
        <dbReference type="EMBL" id="ESU29795.1"/>
    </source>
</evidence>
<evidence type="ECO:0000256" key="1">
    <source>
        <dbReference type="SAM" id="MobiDB-lite"/>
    </source>
</evidence>
<dbReference type="InterPro" id="IPR015946">
    <property type="entry name" value="KH_dom-like_a/b"/>
</dbReference>
<dbReference type="STRING" id="1341181.FLJC2902T_02710"/>
<dbReference type="Gene3D" id="3.30.300.20">
    <property type="match status" value="1"/>
</dbReference>
<organism evidence="2 3">
    <name type="scientific">Flavobacterium limnosediminis JC2902</name>
    <dbReference type="NCBI Taxonomy" id="1341181"/>
    <lineage>
        <taxon>Bacteria</taxon>
        <taxon>Pseudomonadati</taxon>
        <taxon>Bacteroidota</taxon>
        <taxon>Flavobacteriia</taxon>
        <taxon>Flavobacteriales</taxon>
        <taxon>Flavobacteriaceae</taxon>
        <taxon>Flavobacterium</taxon>
    </lineage>
</organism>
<gene>
    <name evidence="2" type="ORF">FLJC2902T_02710</name>
</gene>
<dbReference type="InterPro" id="IPR003718">
    <property type="entry name" value="OsmC/Ohr_fam"/>
</dbReference>
<dbReference type="EMBL" id="AVGG01000001">
    <property type="protein sequence ID" value="ESU29795.1"/>
    <property type="molecule type" value="Genomic_DNA"/>
</dbReference>
<reference evidence="2 3" key="1">
    <citation type="submission" date="2013-08" db="EMBL/GenBank/DDBJ databases">
        <title>Flavobacterium limnosediminis JC2902 genome sequencing.</title>
        <authorList>
            <person name="Lee K."/>
            <person name="Yi H."/>
            <person name="Park S."/>
            <person name="Chun J."/>
        </authorList>
    </citation>
    <scope>NUCLEOTIDE SEQUENCE [LARGE SCALE GENOMIC DNA]</scope>
    <source>
        <strain evidence="2 3">JC2902</strain>
    </source>
</reference>
<dbReference type="PANTHER" id="PTHR34352:SF1">
    <property type="entry name" value="PROTEIN YHFA"/>
    <property type="match status" value="1"/>
</dbReference>
<keyword evidence="3" id="KW-1185">Reference proteome</keyword>
<dbReference type="PATRIC" id="fig|1341181.4.peg.265"/>
<dbReference type="InterPro" id="IPR036102">
    <property type="entry name" value="OsmC/Ohrsf"/>
</dbReference>
<dbReference type="Pfam" id="PF02566">
    <property type="entry name" value="OsmC"/>
    <property type="match status" value="1"/>
</dbReference>
<name>V6SZG2_9FLAO</name>
<proteinExistence type="predicted"/>